<dbReference type="InterPro" id="IPR000998">
    <property type="entry name" value="MAM_dom"/>
</dbReference>
<dbReference type="Pfam" id="PF00520">
    <property type="entry name" value="Ion_trans"/>
    <property type="match status" value="1"/>
</dbReference>
<dbReference type="InterPro" id="IPR005821">
    <property type="entry name" value="Ion_trans_dom"/>
</dbReference>
<organism evidence="8 9">
    <name type="scientific">Adineta steineri</name>
    <dbReference type="NCBI Taxonomy" id="433720"/>
    <lineage>
        <taxon>Eukaryota</taxon>
        <taxon>Metazoa</taxon>
        <taxon>Spiralia</taxon>
        <taxon>Gnathifera</taxon>
        <taxon>Rotifera</taxon>
        <taxon>Eurotatoria</taxon>
        <taxon>Bdelloidea</taxon>
        <taxon>Adinetida</taxon>
        <taxon>Adinetidae</taxon>
        <taxon>Adineta</taxon>
    </lineage>
</organism>
<feature type="region of interest" description="Disordered" evidence="5">
    <location>
        <begin position="1"/>
        <end position="26"/>
    </location>
</feature>
<dbReference type="GO" id="GO:0019722">
    <property type="term" value="P:calcium-mediated signaling"/>
    <property type="evidence" value="ECO:0007669"/>
    <property type="project" value="TreeGrafter"/>
</dbReference>
<gene>
    <name evidence="8" type="ORF">VCS650_LOCUS35390</name>
</gene>
<dbReference type="PANTHER" id="PTHR46768:SF1">
    <property type="entry name" value="TWO PORE CHANNEL PROTEIN 2"/>
    <property type="match status" value="1"/>
</dbReference>
<feature type="compositionally biased region" description="Polar residues" evidence="5">
    <location>
        <begin position="14"/>
        <end position="26"/>
    </location>
</feature>
<dbReference type="Gene3D" id="1.10.287.70">
    <property type="match status" value="1"/>
</dbReference>
<dbReference type="OrthoDB" id="416585at2759"/>
<evidence type="ECO:0000256" key="3">
    <source>
        <dbReference type="ARBA" id="ARBA00022989"/>
    </source>
</evidence>
<feature type="transmembrane region" description="Helical" evidence="6">
    <location>
        <begin position="688"/>
        <end position="711"/>
    </location>
</feature>
<dbReference type="Gene3D" id="2.60.120.200">
    <property type="match status" value="1"/>
</dbReference>
<feature type="transmembrane region" description="Helical" evidence="6">
    <location>
        <begin position="884"/>
        <end position="906"/>
    </location>
</feature>
<evidence type="ECO:0000256" key="4">
    <source>
        <dbReference type="ARBA" id="ARBA00023136"/>
    </source>
</evidence>
<protein>
    <recommendedName>
        <fullName evidence="7">MAM domain-containing protein</fullName>
    </recommendedName>
</protein>
<dbReference type="EMBL" id="CAJNON010000799">
    <property type="protein sequence ID" value="CAF1380742.1"/>
    <property type="molecule type" value="Genomic_DNA"/>
</dbReference>
<dbReference type="GO" id="GO:0022832">
    <property type="term" value="F:voltage-gated channel activity"/>
    <property type="evidence" value="ECO:0007669"/>
    <property type="project" value="InterPro"/>
</dbReference>
<feature type="transmembrane region" description="Helical" evidence="6">
    <location>
        <begin position="953"/>
        <end position="976"/>
    </location>
</feature>
<dbReference type="PROSITE" id="PS50060">
    <property type="entry name" value="MAM_2"/>
    <property type="match status" value="1"/>
</dbReference>
<dbReference type="GO" id="GO:0075509">
    <property type="term" value="P:endocytosis involved in viral entry into host cell"/>
    <property type="evidence" value="ECO:0007669"/>
    <property type="project" value="TreeGrafter"/>
</dbReference>
<feature type="transmembrane region" description="Helical" evidence="6">
    <location>
        <begin position="647"/>
        <end position="667"/>
    </location>
</feature>
<dbReference type="AlphaFoldDB" id="A0A815JKR6"/>
<dbReference type="PANTHER" id="PTHR46768">
    <property type="entry name" value="TWO PORE CALCIUM CHANNEL PROTEIN 2"/>
    <property type="match status" value="1"/>
</dbReference>
<dbReference type="GO" id="GO:0005765">
    <property type="term" value="C:lysosomal membrane"/>
    <property type="evidence" value="ECO:0007669"/>
    <property type="project" value="InterPro"/>
</dbReference>
<proteinExistence type="predicted"/>
<feature type="transmembrane region" description="Helical" evidence="6">
    <location>
        <begin position="912"/>
        <end position="932"/>
    </location>
</feature>
<name>A0A815JKR6_9BILA</name>
<dbReference type="Proteomes" id="UP000663891">
    <property type="component" value="Unassembled WGS sequence"/>
</dbReference>
<dbReference type="SUPFAM" id="SSF81324">
    <property type="entry name" value="Voltage-gated potassium channels"/>
    <property type="match status" value="1"/>
</dbReference>
<dbReference type="SUPFAM" id="SSF49899">
    <property type="entry name" value="Concanavalin A-like lectins/glucanases"/>
    <property type="match status" value="1"/>
</dbReference>
<comment type="caution">
    <text evidence="8">The sequence shown here is derived from an EMBL/GenBank/DDBJ whole genome shotgun (WGS) entry which is preliminary data.</text>
</comment>
<feature type="domain" description="MAM" evidence="7">
    <location>
        <begin position="16"/>
        <end position="183"/>
    </location>
</feature>
<dbReference type="GO" id="GO:0097682">
    <property type="term" value="F:intracellularly phosphatidylinositol-3,5-bisphosphate-gated monatomic cation channel activity"/>
    <property type="evidence" value="ECO:0007669"/>
    <property type="project" value="TreeGrafter"/>
</dbReference>
<feature type="transmembrane region" description="Helical" evidence="6">
    <location>
        <begin position="1088"/>
        <end position="1111"/>
    </location>
</feature>
<feature type="transmembrane region" description="Helical" evidence="6">
    <location>
        <begin position="456"/>
        <end position="480"/>
    </location>
</feature>
<evidence type="ECO:0000259" key="7">
    <source>
        <dbReference type="PROSITE" id="PS50060"/>
    </source>
</evidence>
<feature type="transmembrane region" description="Helical" evidence="6">
    <location>
        <begin position="1123"/>
        <end position="1143"/>
    </location>
</feature>
<feature type="transmembrane region" description="Helical" evidence="6">
    <location>
        <begin position="414"/>
        <end position="436"/>
    </location>
</feature>
<feature type="compositionally biased region" description="Low complexity" evidence="5">
    <location>
        <begin position="186"/>
        <end position="212"/>
    </location>
</feature>
<feature type="transmembrane region" description="Helical" evidence="6">
    <location>
        <begin position="1035"/>
        <end position="1055"/>
    </location>
</feature>
<keyword evidence="4 6" id="KW-0472">Membrane</keyword>
<evidence type="ECO:0000256" key="1">
    <source>
        <dbReference type="ARBA" id="ARBA00004141"/>
    </source>
</evidence>
<dbReference type="Gene3D" id="1.20.120.350">
    <property type="entry name" value="Voltage-gated potassium channels. Chain C"/>
    <property type="match status" value="2"/>
</dbReference>
<dbReference type="InterPro" id="IPR013320">
    <property type="entry name" value="ConA-like_dom_sf"/>
</dbReference>
<comment type="subcellular location">
    <subcellularLocation>
        <location evidence="1">Membrane</location>
        <topology evidence="1">Multi-pass membrane protein</topology>
    </subcellularLocation>
</comment>
<reference evidence="8" key="1">
    <citation type="submission" date="2021-02" db="EMBL/GenBank/DDBJ databases">
        <authorList>
            <person name="Nowell W R."/>
        </authorList>
    </citation>
    <scope>NUCLEOTIDE SEQUENCE</scope>
</reference>
<evidence type="ECO:0000313" key="8">
    <source>
        <dbReference type="EMBL" id="CAF1380742.1"/>
    </source>
</evidence>
<accession>A0A815JKR6</accession>
<evidence type="ECO:0000256" key="6">
    <source>
        <dbReference type="SAM" id="Phobius"/>
    </source>
</evidence>
<dbReference type="GO" id="GO:0015280">
    <property type="term" value="F:ligand-gated sodium channel activity"/>
    <property type="evidence" value="ECO:0007669"/>
    <property type="project" value="TreeGrafter"/>
</dbReference>
<dbReference type="InterPro" id="IPR028798">
    <property type="entry name" value="TPC2"/>
</dbReference>
<feature type="compositionally biased region" description="Polar residues" evidence="5">
    <location>
        <begin position="213"/>
        <end position="238"/>
    </location>
</feature>
<keyword evidence="2 6" id="KW-0812">Transmembrane</keyword>
<dbReference type="Pfam" id="PF00629">
    <property type="entry name" value="MAM"/>
    <property type="match status" value="1"/>
</dbReference>
<dbReference type="InterPro" id="IPR027359">
    <property type="entry name" value="Volt_channel_dom_sf"/>
</dbReference>
<evidence type="ECO:0000256" key="2">
    <source>
        <dbReference type="ARBA" id="ARBA00022692"/>
    </source>
</evidence>
<feature type="transmembrane region" description="Helical" evidence="6">
    <location>
        <begin position="619"/>
        <end position="641"/>
    </location>
</feature>
<feature type="transmembrane region" description="Helical" evidence="6">
    <location>
        <begin position="723"/>
        <end position="745"/>
    </location>
</feature>
<evidence type="ECO:0000313" key="9">
    <source>
        <dbReference type="Proteomes" id="UP000663891"/>
    </source>
</evidence>
<evidence type="ECO:0000256" key="5">
    <source>
        <dbReference type="SAM" id="MobiDB-lite"/>
    </source>
</evidence>
<keyword evidence="3 6" id="KW-1133">Transmembrane helix</keyword>
<feature type="compositionally biased region" description="Low complexity" evidence="5">
    <location>
        <begin position="239"/>
        <end position="248"/>
    </location>
</feature>
<sequence>MGSAGEQPPISPLSDVTSSLQPTSNGESCKLPYQLNSSTWDMYFCNEGYCQTSTDSNSKCSAGKFGYFGFAALSKVSFTLNTDSGGTNGTDDQCLIYYYYLPNITGTDLSITVRKEEAEDISETIDTVTRSPYNGWIKRQVSFHTSKAGDKIYFDFEKTFGPPSSSTIIAIDEISVLQGNCPSEPTTKSTPTISMGTTTSITTMTEPDMTTSNSTETISTVQTTDRTVTESSPSSMEPITTTATTTATTATSTTTTTTVTTTTTTTSTTTTTTASTTTTATSTSTTTSTATTTTTSTTTTSTTTVITTTTTATTTTTTASTTISTSTITSTPTTIVTITTTTTSTSMQTTTSTTSTSSAAKTTVITMLTTTTTVMTNQPSSIMMITNSTSNVTQSTTIDSLENTTKKDPFKRTLIIALATGIPAALIIVVIIGVWIKRSAVSGLLSVTLPAYSKNRLYIIYFAVFLTIGLYCLMTLFTVIKMNTFKEFFTTSMQNSLFRRRLAVRACFDILLERQVIPSSSLTTTDDTTTSLLTQRITRTTAPMLVLTRVINGSDLPEPLKTELVDTLKRYAGENNKVGWDMFATAMLSLDADVQKSSVVHHEYSGIWALVQLIGASKYLTWFGNAIGLINFIILVVEGALRYHPKFFTIDIFLSNVLFSFSIYYFLESSLKLWSLRPKVFLKYVFNTFDAILAVSLFVLHVVHLSIYGILITLPAYSKNRLYIIYFAVFLTIGLYCLMTLFTVIKMNTFKEFFTTSMQNSLFRRRLAVRACFDILLERQVIPSSSLTTTDDTTTSLLTQRITRTTTPMLVLTRVINGSDLPEPLKTELVDTLKRYAGENNEVGWDMFATAMLSLDADVQKSSVEHHEYSGIWALVQLIGASKYLTWFGNAIGLINFIILVVEGALRYHPKFFTIDIFLSNVLFSFSIYYFLESSLKLWSLRPKVFFKYVFNTFDAILAVSLFVLHVVHLSIYGILSITTSEVVRDAAGTASSIWAITRIINLFVIFRTIRSMPHFTNYGIIMGTISDGMRNLKAFIGILICLFYSYAVLGMWLFNGVIKSPTPSDIINATCGSYQQSQYWANNFDDFFSTVVVLYDVMLVNNWGVFLTALREFSTRWSQLYLVSWWFMSNVYILALVLGFIVELFSLNVARFEESGFTQGQDGVAKTYFVKTLFHLFKRSLKEPSDDEINGALMKYKQLYDNGHE</sequence>
<feature type="region of interest" description="Disordered" evidence="5">
    <location>
        <begin position="183"/>
        <end position="248"/>
    </location>
</feature>